<proteinExistence type="predicted"/>
<dbReference type="EMBL" id="FIHA01000015">
    <property type="protein sequence ID" value="CYU81816.1"/>
    <property type="molecule type" value="Genomic_DNA"/>
</dbReference>
<evidence type="ECO:0008006" key="3">
    <source>
        <dbReference type="Google" id="ProtNLM"/>
    </source>
</evidence>
<evidence type="ECO:0000313" key="1">
    <source>
        <dbReference type="EMBL" id="CYU81816.1"/>
    </source>
</evidence>
<reference evidence="1 2" key="1">
    <citation type="submission" date="2016-02" db="EMBL/GenBank/DDBJ databases">
        <authorList>
            <consortium name="Pathogen Informatics"/>
        </authorList>
    </citation>
    <scope>NUCLEOTIDE SEQUENCE [LARGE SCALE GENOMIC DNA]</scope>
    <source>
        <strain evidence="1 2">LSS52</strain>
    </source>
</reference>
<dbReference type="RefSeq" id="WP_044776559.1">
    <property type="nucleotide sequence ID" value="NZ_CEDY01000033.1"/>
</dbReference>
<accession>A0A0Z8FJU6</accession>
<evidence type="ECO:0000313" key="2">
    <source>
        <dbReference type="Proteomes" id="UP000072794"/>
    </source>
</evidence>
<organism evidence="1 2">
    <name type="scientific">Streptococcus suis</name>
    <dbReference type="NCBI Taxonomy" id="1307"/>
    <lineage>
        <taxon>Bacteria</taxon>
        <taxon>Bacillati</taxon>
        <taxon>Bacillota</taxon>
        <taxon>Bacilli</taxon>
        <taxon>Lactobacillales</taxon>
        <taxon>Streptococcaceae</taxon>
        <taxon>Streptococcus</taxon>
    </lineage>
</organism>
<name>A0A0Z8FJU6_STRSU</name>
<sequence length="591" mass="69317">MSKSSKQIEEDAIDYLKMALKKSKHINREISEGDKEPIWDGHIYFYKDIERRNIDFLERIPVQVKGCDDYYNENVGYPISRINLEHYLTEGGVLYFVVYLKDDSPTVTYASLTPKVIKNVLLASDKKKKRIKKKGDIKNISIRMKPLPTTEDELNFLFLNFIQKRKYQKGFAHIDWRSQESIFKNSESFDGELEFKFIGKDYLAILDNAIAGELDLYYKPKGASIPEPLIDEIAELQLFEEKEMRVQIQGKERLYKTTLNYRTRNDYTVDFKNGCSIKIEERPDSIKLTLNYSLSNTLSKRLDGLEFILEIYKNQGITINGKKLNFSKENIAKIDFDFLNEALNANIRLKELVDELKISKELDSKGWSKKDSRTIKILYDGLINKQIVSLDRADYNIIQVIPFANVHVLLFLIPERENSKNYRIYNYSDYDMVLINEDRQQFSKYEAVDLDQLILVDNFNIDDYISSYLTIKDTENLDLGLLKLINYADNKSDRNILQTCLEFAQKIVESDESENSILNLLQIKKRLNILTQMDRDYLHSLINQSSVEIRFAAACILGNKEQARYLFDKEFTNEQKERFLEYPIYYLLSLD</sequence>
<gene>
    <name evidence="1" type="ORF">ERS132414_00953</name>
</gene>
<dbReference type="AlphaFoldDB" id="A0A0Z8FJU6"/>
<protein>
    <recommendedName>
        <fullName evidence="3">DUF4365 domain-containing protein</fullName>
    </recommendedName>
</protein>
<dbReference type="Proteomes" id="UP000072794">
    <property type="component" value="Unassembled WGS sequence"/>
</dbReference>